<keyword evidence="2" id="KW-1185">Reference proteome</keyword>
<name>A0A139ILD3_9PEZI</name>
<dbReference type="EMBL" id="LFZO01000054">
    <property type="protein sequence ID" value="KXT15607.1"/>
    <property type="molecule type" value="Genomic_DNA"/>
</dbReference>
<accession>A0A139ILD3</accession>
<dbReference type="AlphaFoldDB" id="A0A139ILD3"/>
<proteinExistence type="predicted"/>
<evidence type="ECO:0000313" key="1">
    <source>
        <dbReference type="EMBL" id="KXT15607.1"/>
    </source>
</evidence>
<dbReference type="Proteomes" id="UP000073492">
    <property type="component" value="Unassembled WGS sequence"/>
</dbReference>
<comment type="caution">
    <text evidence="1">The sequence shown here is derived from an EMBL/GenBank/DDBJ whole genome shotgun (WGS) entry which is preliminary data.</text>
</comment>
<gene>
    <name evidence="1" type="ORF">AC579_5861</name>
</gene>
<organism evidence="1 2">
    <name type="scientific">Pseudocercospora musae</name>
    <dbReference type="NCBI Taxonomy" id="113226"/>
    <lineage>
        <taxon>Eukaryota</taxon>
        <taxon>Fungi</taxon>
        <taxon>Dikarya</taxon>
        <taxon>Ascomycota</taxon>
        <taxon>Pezizomycotina</taxon>
        <taxon>Dothideomycetes</taxon>
        <taxon>Dothideomycetidae</taxon>
        <taxon>Mycosphaerellales</taxon>
        <taxon>Mycosphaerellaceae</taxon>
        <taxon>Pseudocercospora</taxon>
    </lineage>
</organism>
<protein>
    <submittedName>
        <fullName evidence="1">Uncharacterized protein</fullName>
    </submittedName>
</protein>
<reference evidence="1 2" key="1">
    <citation type="submission" date="2015-07" db="EMBL/GenBank/DDBJ databases">
        <title>Comparative genomics of the Sigatoka disease complex on banana suggests a link between parallel evolutionary changes in Pseudocercospora fijiensis and Pseudocercospora eumusae and increased virulence on the banana host.</title>
        <authorList>
            <person name="Chang T.-C."/>
            <person name="Salvucci A."/>
            <person name="Crous P.W."/>
            <person name="Stergiopoulos I."/>
        </authorList>
    </citation>
    <scope>NUCLEOTIDE SEQUENCE [LARGE SCALE GENOMIC DNA]</scope>
    <source>
        <strain evidence="1 2">CBS 116634</strain>
    </source>
</reference>
<sequence>MSNNDPAEQRPFAFRQPRVTVDGIAFARHPQAQIQALAGMRQGAYGPTIDNSIILLIHRRDYVWVEKVRTSLTVMSLQTGAVGIRARIAGTPFSLQAWPGGKKDPWTSGRAQRSFEATFKAAELEGRVASGAHLRSK</sequence>
<evidence type="ECO:0000313" key="2">
    <source>
        <dbReference type="Proteomes" id="UP000073492"/>
    </source>
</evidence>